<reference evidence="4" key="1">
    <citation type="journal article" date="2012" name="MBio">
        <title>Comparative genome analysis of Trichophyton rubrum and related dermatophytes reveals candidate genes involved in infection.</title>
        <authorList>
            <person name="Martinez D.A."/>
            <person name="Oliver B.G."/>
            <person name="Graeser Y."/>
            <person name="Goldberg J.M."/>
            <person name="Li W."/>
            <person name="Martinez-Rossi N.M."/>
            <person name="Monod M."/>
            <person name="Shelest E."/>
            <person name="Barton R.C."/>
            <person name="Birch E."/>
            <person name="Brakhage A.A."/>
            <person name="Chen Z."/>
            <person name="Gurr S.J."/>
            <person name="Heiman D."/>
            <person name="Heitman J."/>
            <person name="Kosti I."/>
            <person name="Rossi A."/>
            <person name="Saif S."/>
            <person name="Samalova M."/>
            <person name="Saunders C.W."/>
            <person name="Shea T."/>
            <person name="Summerbell R.C."/>
            <person name="Xu J."/>
            <person name="Young S."/>
            <person name="Zeng Q."/>
            <person name="Birren B.W."/>
            <person name="Cuomo C.A."/>
            <person name="White T.C."/>
        </authorList>
    </citation>
    <scope>NUCLEOTIDE SEQUENCE [LARGE SCALE GENOMIC DNA]</scope>
    <source>
        <strain evidence="4">ATCC MYA-4605 / CBS 113480</strain>
    </source>
</reference>
<evidence type="ECO:0000256" key="1">
    <source>
        <dbReference type="ARBA" id="ARBA00023002"/>
    </source>
</evidence>
<dbReference type="PANTHER" id="PTHR30466:SF1">
    <property type="entry name" value="FMN REDUCTASE (NADH) RUTF"/>
    <property type="match status" value="1"/>
</dbReference>
<sequence length="335" mass="37139">MLSLARPWCQRFPILQATYNTALRASSTPPFHTLPCRRYYGGIIRAIVSKHVESISDTLSPVLPPNLRKRPDIDRYGAAQSEIRYTASSRISNANETKPIELEDDVSTTKSDRDLDAESSIQTQVRRLMRLVPHPVAIVTSTEPHSPPNAAFRGMTVSSFNTVTLNPAPVISFNVKTPSETYNAICSSSRFLVHLLSPSENMARLALEFSKGYENVALKVNRQDVPFFRFTAPGDVKALPSVQSGEPPRLVINGQEEDPKAQRSHFPFIFECQYLPQSTRVGDHVVVFGTVMNVFSDQGVKGDAVHSARELCLSYADTRFWGMGDTISPAPTLSK</sequence>
<organism evidence="3 4">
    <name type="scientific">Arthroderma otae (strain ATCC MYA-4605 / CBS 113480)</name>
    <name type="common">Microsporum canis</name>
    <dbReference type="NCBI Taxonomy" id="554155"/>
    <lineage>
        <taxon>Eukaryota</taxon>
        <taxon>Fungi</taxon>
        <taxon>Dikarya</taxon>
        <taxon>Ascomycota</taxon>
        <taxon>Pezizomycotina</taxon>
        <taxon>Eurotiomycetes</taxon>
        <taxon>Eurotiomycetidae</taxon>
        <taxon>Onygenales</taxon>
        <taxon>Arthrodermataceae</taxon>
        <taxon>Microsporum</taxon>
    </lineage>
</organism>
<dbReference type="GO" id="GO:0042602">
    <property type="term" value="F:riboflavin reductase (NADPH) activity"/>
    <property type="evidence" value="ECO:0007669"/>
    <property type="project" value="TreeGrafter"/>
</dbReference>
<dbReference type="SUPFAM" id="SSF50475">
    <property type="entry name" value="FMN-binding split barrel"/>
    <property type="match status" value="1"/>
</dbReference>
<gene>
    <name evidence="3" type="ORF">MCYG_01119</name>
</gene>
<keyword evidence="1" id="KW-0560">Oxidoreductase</keyword>
<dbReference type="VEuPathDB" id="FungiDB:MCYG_01119"/>
<dbReference type="Gene3D" id="2.30.110.10">
    <property type="entry name" value="Electron Transport, Fmn-binding Protein, Chain A"/>
    <property type="match status" value="1"/>
</dbReference>
<dbReference type="PANTHER" id="PTHR30466">
    <property type="entry name" value="FLAVIN REDUCTASE"/>
    <property type="match status" value="1"/>
</dbReference>
<evidence type="ECO:0000313" key="3">
    <source>
        <dbReference type="EMBL" id="EEQ28231.1"/>
    </source>
</evidence>
<dbReference type="GO" id="GO:0010181">
    <property type="term" value="F:FMN binding"/>
    <property type="evidence" value="ECO:0007669"/>
    <property type="project" value="InterPro"/>
</dbReference>
<dbReference type="InterPro" id="IPR050268">
    <property type="entry name" value="NADH-dep_flavin_reductase"/>
</dbReference>
<dbReference type="Proteomes" id="UP000002035">
    <property type="component" value="Unassembled WGS sequence"/>
</dbReference>
<dbReference type="eggNOG" id="ENOG502SB89">
    <property type="taxonomic scope" value="Eukaryota"/>
</dbReference>
<dbReference type="SMART" id="SM00903">
    <property type="entry name" value="Flavin_Reduct"/>
    <property type="match status" value="1"/>
</dbReference>
<dbReference type="STRING" id="554155.C5FEJ7"/>
<dbReference type="HOGENOM" id="CLU_070401_1_0_1"/>
<name>C5FEJ7_ARTOC</name>
<accession>C5FEJ7</accession>
<dbReference type="Pfam" id="PF01613">
    <property type="entry name" value="Flavin_Reduct"/>
    <property type="match status" value="1"/>
</dbReference>
<dbReference type="AlphaFoldDB" id="C5FEJ7"/>
<feature type="domain" description="Flavin reductase like" evidence="2">
    <location>
        <begin position="129"/>
        <end position="307"/>
    </location>
</feature>
<keyword evidence="4" id="KW-1185">Reference proteome</keyword>
<evidence type="ECO:0000313" key="4">
    <source>
        <dbReference type="Proteomes" id="UP000002035"/>
    </source>
</evidence>
<dbReference type="OMA" id="DQRRYTS"/>
<evidence type="ECO:0000259" key="2">
    <source>
        <dbReference type="SMART" id="SM00903"/>
    </source>
</evidence>
<dbReference type="InterPro" id="IPR012349">
    <property type="entry name" value="Split_barrel_FMN-bd"/>
</dbReference>
<dbReference type="GeneID" id="9228476"/>
<proteinExistence type="predicted"/>
<dbReference type="OrthoDB" id="2015405at2759"/>
<protein>
    <submittedName>
        <fullName evidence="3">Putative oxidoreductase</fullName>
    </submittedName>
</protein>
<dbReference type="InterPro" id="IPR002563">
    <property type="entry name" value="Flavin_Rdtase-like_dom"/>
</dbReference>
<dbReference type="EMBL" id="DS995701">
    <property type="protein sequence ID" value="EEQ28231.1"/>
    <property type="molecule type" value="Genomic_DNA"/>
</dbReference>
<dbReference type="RefSeq" id="XP_002851015.1">
    <property type="nucleotide sequence ID" value="XM_002850969.1"/>
</dbReference>